<feature type="domain" description="Maltokinase N-terminal cap" evidence="5">
    <location>
        <begin position="23"/>
        <end position="112"/>
    </location>
</feature>
<dbReference type="AlphaFoldDB" id="A0A173LP84"/>
<dbReference type="EMBL" id="CP015961">
    <property type="protein sequence ID" value="ANI93448.1"/>
    <property type="molecule type" value="Genomic_DNA"/>
</dbReference>
<sequence>MADIFRNASLTPSKPEAVARYIQRRWPDSGATAENITLVASYRFDDPAGEVGTEVHIAHDAGGRTLQVPLTYRGAPQPGMEGTGLDGEGGAELLTLEHSELGTRWVYDGLTDRVFVSALVEAISSGSGGARYIDADTGEEFTSGRAEVRGTGTSSAVAIPESLPAPMPAETSATLHLGEATLVFNSVLDTDFPAADSGSSTDSAASTPGLLLGSWPGQDAEVLLASIAD</sequence>
<dbReference type="OrthoDB" id="3787729at2"/>
<dbReference type="KEGG" id="dtm:BJL86_2688"/>
<dbReference type="GO" id="GO:0016301">
    <property type="term" value="F:kinase activity"/>
    <property type="evidence" value="ECO:0007669"/>
    <property type="project" value="UniProtKB-KW"/>
</dbReference>
<accession>A0A173LP84</accession>
<reference evidence="6 7" key="1">
    <citation type="submission" date="2016-06" db="EMBL/GenBank/DDBJ databases">
        <title>Complete genome sequence of a saline-alkali tolerant type strain Dietzia timorensis ID05-A0528T.</title>
        <authorList>
            <person name="Wu X."/>
        </authorList>
    </citation>
    <scope>NUCLEOTIDE SEQUENCE [LARGE SCALE GENOMIC DNA]</scope>
    <source>
        <strain evidence="6 7">ID05-A0528</strain>
    </source>
</reference>
<protein>
    <recommendedName>
        <fullName evidence="5">Maltokinase N-terminal cap domain-containing protein</fullName>
    </recommendedName>
</protein>
<keyword evidence="4" id="KW-0067">ATP-binding</keyword>
<dbReference type="Proteomes" id="UP000186104">
    <property type="component" value="Chromosome"/>
</dbReference>
<proteinExistence type="predicted"/>
<dbReference type="InterPro" id="IPR040999">
    <property type="entry name" value="Mak_N_cap"/>
</dbReference>
<evidence type="ECO:0000256" key="2">
    <source>
        <dbReference type="ARBA" id="ARBA00022741"/>
    </source>
</evidence>
<evidence type="ECO:0000313" key="6">
    <source>
        <dbReference type="EMBL" id="ANI93448.1"/>
    </source>
</evidence>
<dbReference type="GO" id="GO:0005524">
    <property type="term" value="F:ATP binding"/>
    <property type="evidence" value="ECO:0007669"/>
    <property type="project" value="UniProtKB-KW"/>
</dbReference>
<evidence type="ECO:0000259" key="5">
    <source>
        <dbReference type="Pfam" id="PF18085"/>
    </source>
</evidence>
<keyword evidence="3" id="KW-0418">Kinase</keyword>
<keyword evidence="2" id="KW-0547">Nucleotide-binding</keyword>
<evidence type="ECO:0000313" key="7">
    <source>
        <dbReference type="Proteomes" id="UP000186104"/>
    </source>
</evidence>
<keyword evidence="7" id="KW-1185">Reference proteome</keyword>
<evidence type="ECO:0000256" key="1">
    <source>
        <dbReference type="ARBA" id="ARBA00022679"/>
    </source>
</evidence>
<dbReference type="STRING" id="499555.BJL86_2688"/>
<gene>
    <name evidence="6" type="ORF">BJL86_2688</name>
</gene>
<evidence type="ECO:0000256" key="3">
    <source>
        <dbReference type="ARBA" id="ARBA00022777"/>
    </source>
</evidence>
<name>A0A173LP84_9ACTN</name>
<dbReference type="Pfam" id="PF18085">
    <property type="entry name" value="Mak_N_cap"/>
    <property type="match status" value="1"/>
</dbReference>
<organism evidence="6 7">
    <name type="scientific">Dietzia timorensis</name>
    <dbReference type="NCBI Taxonomy" id="499555"/>
    <lineage>
        <taxon>Bacteria</taxon>
        <taxon>Bacillati</taxon>
        <taxon>Actinomycetota</taxon>
        <taxon>Actinomycetes</taxon>
        <taxon>Mycobacteriales</taxon>
        <taxon>Dietziaceae</taxon>
        <taxon>Dietzia</taxon>
    </lineage>
</organism>
<evidence type="ECO:0000256" key="4">
    <source>
        <dbReference type="ARBA" id="ARBA00022840"/>
    </source>
</evidence>
<keyword evidence="1" id="KW-0808">Transferase</keyword>
<dbReference type="RefSeq" id="WP_067474068.1">
    <property type="nucleotide sequence ID" value="NZ_CP015961.1"/>
</dbReference>